<evidence type="ECO:0000256" key="9">
    <source>
        <dbReference type="ARBA" id="ARBA00022741"/>
    </source>
</evidence>
<dbReference type="PROSITE" id="PS01047">
    <property type="entry name" value="HMA_1"/>
    <property type="match status" value="2"/>
</dbReference>
<dbReference type="SUPFAM" id="SSF81665">
    <property type="entry name" value="Calcium ATPase, transmembrane domain M"/>
    <property type="match status" value="1"/>
</dbReference>
<keyword evidence="11 21" id="KW-0067">ATP-binding</keyword>
<dbReference type="SFLD" id="SFLDG00002">
    <property type="entry name" value="C1.7:_P-type_atpase_like"/>
    <property type="match status" value="1"/>
</dbReference>
<dbReference type="Pfam" id="PF00702">
    <property type="entry name" value="Hydrolase"/>
    <property type="match status" value="1"/>
</dbReference>
<dbReference type="NCBIfam" id="TIGR01525">
    <property type="entry name" value="ATPase-IB_hvy"/>
    <property type="match status" value="1"/>
</dbReference>
<dbReference type="InterPro" id="IPR018303">
    <property type="entry name" value="ATPase_P-typ_P_site"/>
</dbReference>
<comment type="similarity">
    <text evidence="2 21">Belongs to the cation transport ATPase (P-type) (TC 3.A.3) family. Type IB subfamily.</text>
</comment>
<evidence type="ECO:0000256" key="14">
    <source>
        <dbReference type="ARBA" id="ARBA00022989"/>
    </source>
</evidence>
<dbReference type="PROSITE" id="PS50846">
    <property type="entry name" value="HMA_2"/>
    <property type="match status" value="3"/>
</dbReference>
<dbReference type="GO" id="GO:0016887">
    <property type="term" value="F:ATP hydrolysis activity"/>
    <property type="evidence" value="ECO:0007669"/>
    <property type="project" value="InterPro"/>
</dbReference>
<accession>A0A285HFB3</accession>
<dbReference type="NCBIfam" id="TIGR00003">
    <property type="entry name" value="copper ion binding protein"/>
    <property type="match status" value="3"/>
</dbReference>
<evidence type="ECO:0000256" key="20">
    <source>
        <dbReference type="ARBA" id="ARBA00049289"/>
    </source>
</evidence>
<dbReference type="PROSITE" id="PS00154">
    <property type="entry name" value="ATPASE_E1_E2"/>
    <property type="match status" value="1"/>
</dbReference>
<keyword evidence="21" id="KW-1003">Cell membrane</keyword>
<evidence type="ECO:0000313" key="23">
    <source>
        <dbReference type="EMBL" id="SNY33401.1"/>
    </source>
</evidence>
<gene>
    <name evidence="23" type="ORF">SAMN06265827_11712</name>
</gene>
<dbReference type="Gene3D" id="3.30.70.100">
    <property type="match status" value="3"/>
</dbReference>
<dbReference type="Gene3D" id="2.70.150.10">
    <property type="entry name" value="Calcium-transporting ATPase, cytoplasmic transduction domain A"/>
    <property type="match status" value="1"/>
</dbReference>
<evidence type="ECO:0000313" key="24">
    <source>
        <dbReference type="Proteomes" id="UP000219573"/>
    </source>
</evidence>
<dbReference type="InterPro" id="IPR023298">
    <property type="entry name" value="ATPase_P-typ_TM_dom_sf"/>
</dbReference>
<feature type="transmembrane region" description="Helical" evidence="21">
    <location>
        <begin position="270"/>
        <end position="289"/>
    </location>
</feature>
<evidence type="ECO:0000256" key="4">
    <source>
        <dbReference type="ARBA" id="ARBA00015102"/>
    </source>
</evidence>
<dbReference type="CDD" id="cd00371">
    <property type="entry name" value="HMA"/>
    <property type="match status" value="3"/>
</dbReference>
<dbReference type="SUPFAM" id="SSF55008">
    <property type="entry name" value="HMA, heavy metal-associated domain"/>
    <property type="match status" value="3"/>
</dbReference>
<keyword evidence="13" id="KW-1278">Translocase</keyword>
<dbReference type="InterPro" id="IPR006122">
    <property type="entry name" value="HMA_Cu_ion-bd"/>
</dbReference>
<evidence type="ECO:0000256" key="10">
    <source>
        <dbReference type="ARBA" id="ARBA00022796"/>
    </source>
</evidence>
<dbReference type="InterPro" id="IPR023214">
    <property type="entry name" value="HAD_sf"/>
</dbReference>
<evidence type="ECO:0000259" key="22">
    <source>
        <dbReference type="PROSITE" id="PS50846"/>
    </source>
</evidence>
<dbReference type="NCBIfam" id="TIGR01511">
    <property type="entry name" value="ATPase-IB1_Cu"/>
    <property type="match status" value="1"/>
</dbReference>
<dbReference type="FunFam" id="2.70.150.10:FF:000002">
    <property type="entry name" value="Copper-transporting ATPase 1, putative"/>
    <property type="match status" value="1"/>
</dbReference>
<dbReference type="PANTHER" id="PTHR43520:SF8">
    <property type="entry name" value="P-TYPE CU(+) TRANSPORTER"/>
    <property type="match status" value="1"/>
</dbReference>
<dbReference type="InterPro" id="IPR006121">
    <property type="entry name" value="HMA_dom"/>
</dbReference>
<evidence type="ECO:0000256" key="5">
    <source>
        <dbReference type="ARBA" id="ARBA00022448"/>
    </source>
</evidence>
<dbReference type="Pfam" id="PF00403">
    <property type="entry name" value="HMA"/>
    <property type="match status" value="3"/>
</dbReference>
<feature type="transmembrane region" description="Helical" evidence="21">
    <location>
        <begin position="795"/>
        <end position="814"/>
    </location>
</feature>
<dbReference type="GO" id="GO:0140581">
    <property type="term" value="F:P-type monovalent copper transporter activity"/>
    <property type="evidence" value="ECO:0007669"/>
    <property type="project" value="UniProtKB-EC"/>
</dbReference>
<dbReference type="GO" id="GO:0005524">
    <property type="term" value="F:ATP binding"/>
    <property type="evidence" value="ECO:0007669"/>
    <property type="project" value="UniProtKB-UniRule"/>
</dbReference>
<evidence type="ECO:0000256" key="6">
    <source>
        <dbReference type="ARBA" id="ARBA00022692"/>
    </source>
</evidence>
<protein>
    <recommendedName>
        <fullName evidence="4">Copper-exporting P-type ATPase</fullName>
        <ecNumber evidence="3">7.2.2.8</ecNumber>
    </recommendedName>
    <alternativeName>
        <fullName evidence="18">Copper-exporting P-type ATPase A</fullName>
    </alternativeName>
    <alternativeName>
        <fullName evidence="19">Cu(+)-exporting ATPase</fullName>
    </alternativeName>
</protein>
<keyword evidence="24" id="KW-1185">Reference proteome</keyword>
<dbReference type="GO" id="GO:0005507">
    <property type="term" value="F:copper ion binding"/>
    <property type="evidence" value="ECO:0007669"/>
    <property type="project" value="InterPro"/>
</dbReference>
<evidence type="ECO:0000256" key="19">
    <source>
        <dbReference type="ARBA" id="ARBA00033239"/>
    </source>
</evidence>
<evidence type="ECO:0000256" key="2">
    <source>
        <dbReference type="ARBA" id="ARBA00006024"/>
    </source>
</evidence>
<evidence type="ECO:0000256" key="21">
    <source>
        <dbReference type="RuleBase" id="RU362081"/>
    </source>
</evidence>
<dbReference type="PRINTS" id="PR00119">
    <property type="entry name" value="CATATPASE"/>
</dbReference>
<feature type="transmembrane region" description="Helical" evidence="21">
    <location>
        <begin position="426"/>
        <end position="447"/>
    </location>
</feature>
<dbReference type="NCBIfam" id="TIGR01494">
    <property type="entry name" value="ATPase_P-type"/>
    <property type="match status" value="1"/>
</dbReference>
<dbReference type="InterPro" id="IPR059000">
    <property type="entry name" value="ATPase_P-type_domA"/>
</dbReference>
<evidence type="ECO:0000256" key="15">
    <source>
        <dbReference type="ARBA" id="ARBA00023008"/>
    </source>
</evidence>
<keyword evidence="5" id="KW-0813">Transport</keyword>
<feature type="domain" description="HMA" evidence="22">
    <location>
        <begin position="80"/>
        <end position="146"/>
    </location>
</feature>
<dbReference type="FunFam" id="3.30.70.100:FF:000005">
    <property type="entry name" value="Copper-exporting P-type ATPase A"/>
    <property type="match status" value="2"/>
</dbReference>
<dbReference type="GO" id="GO:0055070">
    <property type="term" value="P:copper ion homeostasis"/>
    <property type="evidence" value="ECO:0007669"/>
    <property type="project" value="TreeGrafter"/>
</dbReference>
<sequence length="913" mass="97160">MSETKALQQETIKVTGMSCASCSAAVEKNVNKVAGVQEANVNFATEKLNVVFDDSTARLEDIKAAVKAAGYGIDDEIELREINIPIGGMTCASCAAAVEKGIKKLEGIEEVNVNFATEKARVKYNPHQTRISEIKSAITKAGYEPLEIEAGERVDTDKERKNQEIETLWKKFIAAAIFTIPLFYISMGHMIGLPLPEILEPSVHPMNFALLQLFLTIPVMIAGYKFYTVGFKSLFRGHPNMDSLIAIGTSAAILYGIYAVFRIASGDNSYAMNLYFESAGVIITLILLGKYLEAVSKGKTSEAIKKLMDLQAKTATVIHDGEEMTIPIEEVEVGDIIVVKPGEKIPVDGTIVEGHTAVDESMLTGESIPVEKKVGDKVIGAGLNKNGTIKFKATKVGKDTALAQIIKLVEEAQGSKAPIAKMADIIAGYFVPVVIGIAILAGLAWYLAGAGAVFALTIFISVLVIACPCALGLATPTAIMVGTGKGAENGVLIKGGVPLETAHKIETIVFDKTGTITEGKPKVTDIVAASNYSEEELLTLAGSAEKGSEHPLGEAIVKGAEDKGLEFKKLDNFMAIPGHGIEVEIDDQAILLGNIKLMDDKGIEVTLQEDSNRLANEGKTPMFMAIDGELAGIIAVADTVKKSSAAAVKTLHQMGIEVAMITGDNQRTANAIAKEVGIDIVRAEVLPEDKANEVKKLQDNGKKVAMVGDGINDAPALAQADVGLAIGSGTDVAMESADIVLMKDDIMDVVTAIQLSKATIRNIKQNLFWAFAYNTAGIPIAAGLLHLFGGPLLNPMIAAAAMSMSSVSVLTNALRLKNFKPQNRIDTVKDNKNIEDSTVKEEKSMKKVIRIEGMSCGHCSGRVQKELEAMDEVKSADVSADENRAIVELSAEVADAKLTAAVEEAGYQVVGIE</sequence>
<evidence type="ECO:0000256" key="16">
    <source>
        <dbReference type="ARBA" id="ARBA00023065"/>
    </source>
</evidence>
<dbReference type="GO" id="GO:0043682">
    <property type="term" value="F:P-type divalent copper transporter activity"/>
    <property type="evidence" value="ECO:0007669"/>
    <property type="project" value="TreeGrafter"/>
</dbReference>
<comment type="subcellular location">
    <subcellularLocation>
        <location evidence="1">Cell membrane</location>
        <topology evidence="1">Multi-pass membrane protein</topology>
    </subcellularLocation>
</comment>
<feature type="transmembrane region" description="Helical" evidence="21">
    <location>
        <begin position="168"/>
        <end position="186"/>
    </location>
</feature>
<proteinExistence type="inferred from homology"/>
<dbReference type="AlphaFoldDB" id="A0A285HFB3"/>
<evidence type="ECO:0000256" key="12">
    <source>
        <dbReference type="ARBA" id="ARBA00022842"/>
    </source>
</evidence>
<evidence type="ECO:0000256" key="7">
    <source>
        <dbReference type="ARBA" id="ARBA00022723"/>
    </source>
</evidence>
<keyword evidence="15" id="KW-0186">Copper</keyword>
<dbReference type="InterPro" id="IPR027256">
    <property type="entry name" value="P-typ_ATPase_IB"/>
</dbReference>
<keyword evidence="9 21" id="KW-0547">Nucleotide-binding</keyword>
<evidence type="ECO:0000256" key="1">
    <source>
        <dbReference type="ARBA" id="ARBA00004651"/>
    </source>
</evidence>
<keyword evidence="6 21" id="KW-0812">Transmembrane</keyword>
<dbReference type="EMBL" id="OBDZ01000017">
    <property type="protein sequence ID" value="SNY33401.1"/>
    <property type="molecule type" value="Genomic_DNA"/>
</dbReference>
<dbReference type="RefSeq" id="WP_097018313.1">
    <property type="nucleotide sequence ID" value="NZ_OBDZ01000017.1"/>
</dbReference>
<dbReference type="SUPFAM" id="SSF56784">
    <property type="entry name" value="HAD-like"/>
    <property type="match status" value="1"/>
</dbReference>
<dbReference type="Gene3D" id="3.40.50.1000">
    <property type="entry name" value="HAD superfamily/HAD-like"/>
    <property type="match status" value="1"/>
</dbReference>
<evidence type="ECO:0000256" key="17">
    <source>
        <dbReference type="ARBA" id="ARBA00023136"/>
    </source>
</evidence>
<dbReference type="InterPro" id="IPR044492">
    <property type="entry name" value="P_typ_ATPase_HD_dom"/>
</dbReference>
<keyword evidence="16" id="KW-0406">Ion transport</keyword>
<dbReference type="SFLD" id="SFLDF00027">
    <property type="entry name" value="p-type_atpase"/>
    <property type="match status" value="1"/>
</dbReference>
<dbReference type="PRINTS" id="PR00942">
    <property type="entry name" value="CUATPASEI"/>
</dbReference>
<feature type="transmembrane region" description="Helical" evidence="21">
    <location>
        <begin position="453"/>
        <end position="475"/>
    </location>
</feature>
<keyword evidence="10" id="KW-0187">Copper transport</keyword>
<feature type="domain" description="HMA" evidence="22">
    <location>
        <begin position="845"/>
        <end position="910"/>
    </location>
</feature>
<feature type="transmembrane region" description="Helical" evidence="21">
    <location>
        <begin position="244"/>
        <end position="264"/>
    </location>
</feature>
<feature type="transmembrane region" description="Helical" evidence="21">
    <location>
        <begin position="206"/>
        <end position="224"/>
    </location>
</feature>
<dbReference type="InterPro" id="IPR017969">
    <property type="entry name" value="Heavy-metal-associated_CS"/>
</dbReference>
<dbReference type="Proteomes" id="UP000219573">
    <property type="component" value="Unassembled WGS sequence"/>
</dbReference>
<dbReference type="InterPro" id="IPR001757">
    <property type="entry name" value="P_typ_ATPase"/>
</dbReference>
<evidence type="ECO:0000256" key="18">
    <source>
        <dbReference type="ARBA" id="ARBA00029719"/>
    </source>
</evidence>
<dbReference type="SUPFAM" id="SSF81653">
    <property type="entry name" value="Calcium ATPase, transduction domain A"/>
    <property type="match status" value="1"/>
</dbReference>
<keyword evidence="7 21" id="KW-0479">Metal-binding</keyword>
<keyword evidence="8" id="KW-0677">Repeat</keyword>
<dbReference type="OrthoDB" id="9760364at2"/>
<feature type="domain" description="HMA" evidence="22">
    <location>
        <begin position="8"/>
        <end position="74"/>
    </location>
</feature>
<evidence type="ECO:0000256" key="3">
    <source>
        <dbReference type="ARBA" id="ARBA00012517"/>
    </source>
</evidence>
<dbReference type="SFLD" id="SFLDS00003">
    <property type="entry name" value="Haloacid_Dehalogenase"/>
    <property type="match status" value="1"/>
</dbReference>
<name>A0A285HFB3_9FIRM</name>
<dbReference type="InterPro" id="IPR008250">
    <property type="entry name" value="ATPase_P-typ_transduc_dom_A_sf"/>
</dbReference>
<feature type="transmembrane region" description="Helical" evidence="21">
    <location>
        <begin position="767"/>
        <end position="789"/>
    </location>
</feature>
<dbReference type="InterPro" id="IPR023299">
    <property type="entry name" value="ATPase_P-typ_cyto_dom_N"/>
</dbReference>
<evidence type="ECO:0000256" key="8">
    <source>
        <dbReference type="ARBA" id="ARBA00022737"/>
    </source>
</evidence>
<dbReference type="PRINTS" id="PR00943">
    <property type="entry name" value="CUATPASE"/>
</dbReference>
<keyword evidence="17 21" id="KW-0472">Membrane</keyword>
<evidence type="ECO:0000256" key="13">
    <source>
        <dbReference type="ARBA" id="ARBA00022967"/>
    </source>
</evidence>
<organism evidence="23 24">
    <name type="scientific">Orenia metallireducens</name>
    <dbReference type="NCBI Taxonomy" id="1413210"/>
    <lineage>
        <taxon>Bacteria</taxon>
        <taxon>Bacillati</taxon>
        <taxon>Bacillota</taxon>
        <taxon>Clostridia</taxon>
        <taxon>Halanaerobiales</taxon>
        <taxon>Halobacteroidaceae</taxon>
        <taxon>Orenia</taxon>
    </lineage>
</organism>
<dbReference type="FunFam" id="3.40.50.1000:FF:000031">
    <property type="entry name" value="Probable copper-transporting ATPase HMA5"/>
    <property type="match status" value="1"/>
</dbReference>
<keyword evidence="12" id="KW-0460">Magnesium</keyword>
<dbReference type="GO" id="GO:0005886">
    <property type="term" value="C:plasma membrane"/>
    <property type="evidence" value="ECO:0007669"/>
    <property type="project" value="UniProtKB-SubCell"/>
</dbReference>
<dbReference type="PANTHER" id="PTHR43520">
    <property type="entry name" value="ATP7, ISOFORM B"/>
    <property type="match status" value="1"/>
</dbReference>
<keyword evidence="14 21" id="KW-1133">Transmembrane helix</keyword>
<dbReference type="EC" id="7.2.2.8" evidence="3"/>
<dbReference type="InterPro" id="IPR036412">
    <property type="entry name" value="HAD-like_sf"/>
</dbReference>
<reference evidence="24" key="1">
    <citation type="submission" date="2017-09" db="EMBL/GenBank/DDBJ databases">
        <authorList>
            <person name="Varghese N."/>
            <person name="Submissions S."/>
        </authorList>
    </citation>
    <scope>NUCLEOTIDE SEQUENCE [LARGE SCALE GENOMIC DNA]</scope>
    <source>
        <strain evidence="24">MSL47</strain>
    </source>
</reference>
<evidence type="ECO:0000256" key="11">
    <source>
        <dbReference type="ARBA" id="ARBA00022840"/>
    </source>
</evidence>
<dbReference type="Gene3D" id="3.40.1110.10">
    <property type="entry name" value="Calcium-transporting ATPase, cytoplasmic domain N"/>
    <property type="match status" value="1"/>
</dbReference>
<comment type="catalytic activity">
    <reaction evidence="20">
        <text>Cu(+)(in) + ATP + H2O = Cu(+)(out) + ADP + phosphate + H(+)</text>
        <dbReference type="Rhea" id="RHEA:25792"/>
        <dbReference type="ChEBI" id="CHEBI:15377"/>
        <dbReference type="ChEBI" id="CHEBI:15378"/>
        <dbReference type="ChEBI" id="CHEBI:30616"/>
        <dbReference type="ChEBI" id="CHEBI:43474"/>
        <dbReference type="ChEBI" id="CHEBI:49552"/>
        <dbReference type="ChEBI" id="CHEBI:456216"/>
        <dbReference type="EC" id="7.2.2.8"/>
    </reaction>
</comment>
<dbReference type="STRING" id="1413210.U472_11125"/>
<dbReference type="Pfam" id="PF00122">
    <property type="entry name" value="E1-E2_ATPase"/>
    <property type="match status" value="1"/>
</dbReference>
<dbReference type="CDD" id="cd02094">
    <property type="entry name" value="P-type_ATPase_Cu-like"/>
    <property type="match status" value="1"/>
</dbReference>
<dbReference type="InterPro" id="IPR036163">
    <property type="entry name" value="HMA_dom_sf"/>
</dbReference>